<dbReference type="PROSITE" id="PS51257">
    <property type="entry name" value="PROKAR_LIPOPROTEIN"/>
    <property type="match status" value="1"/>
</dbReference>
<dbReference type="PRINTS" id="PR00113">
    <property type="entry name" value="ALKPHPHTASE"/>
</dbReference>
<reference evidence="12" key="1">
    <citation type="journal article" date="2019" name="Int. J. Syst. Evol. Microbiol.">
        <title>The Global Catalogue of Microorganisms (GCM) 10K type strain sequencing project: providing services to taxonomists for standard genome sequencing and annotation.</title>
        <authorList>
            <consortium name="The Broad Institute Genomics Platform"/>
            <consortium name="The Broad Institute Genome Sequencing Center for Infectious Disease"/>
            <person name="Wu L."/>
            <person name="Ma J."/>
        </authorList>
    </citation>
    <scope>NUCLEOTIDE SEQUENCE [LARGE SCALE GENOMIC DNA]</scope>
    <source>
        <strain evidence="12">NBRC 111756</strain>
    </source>
</reference>
<keyword evidence="8" id="KW-0460">Magnesium</keyword>
<comment type="cofactor">
    <cofactor evidence="1">
        <name>Mg(2+)</name>
        <dbReference type="ChEBI" id="CHEBI:18420"/>
    </cofactor>
</comment>
<keyword evidence="6" id="KW-0378">Hydrolase</keyword>
<evidence type="ECO:0000256" key="3">
    <source>
        <dbReference type="ARBA" id="ARBA00005984"/>
    </source>
</evidence>
<keyword evidence="7" id="KW-0862">Zinc</keyword>
<comment type="cofactor">
    <cofactor evidence="2">
        <name>Zn(2+)</name>
        <dbReference type="ChEBI" id="CHEBI:29105"/>
    </cofactor>
</comment>
<evidence type="ECO:0000256" key="10">
    <source>
        <dbReference type="SAM" id="SignalP"/>
    </source>
</evidence>
<dbReference type="PANTHER" id="PTHR11596:SF5">
    <property type="entry name" value="ALKALINE PHOSPHATASE"/>
    <property type="match status" value="1"/>
</dbReference>
<dbReference type="PROSITE" id="PS00123">
    <property type="entry name" value="ALKALINE_PHOSPHATASE"/>
    <property type="match status" value="1"/>
</dbReference>
<keyword evidence="4" id="KW-0597">Phosphoprotein</keyword>
<keyword evidence="10" id="KW-0732">Signal</keyword>
<gene>
    <name evidence="11" type="ORF">ACFQDL_10520</name>
</gene>
<dbReference type="Pfam" id="PF00245">
    <property type="entry name" value="Alk_phosphatase"/>
    <property type="match status" value="1"/>
</dbReference>
<dbReference type="EMBL" id="JBHSWE010000001">
    <property type="protein sequence ID" value="MFC6670472.1"/>
    <property type="molecule type" value="Genomic_DNA"/>
</dbReference>
<dbReference type="Gene3D" id="4.10.80.410">
    <property type="entry name" value="Alkaline phosphatase, crown domain, central beta-sheet"/>
    <property type="match status" value="1"/>
</dbReference>
<keyword evidence="5" id="KW-0479">Metal-binding</keyword>
<accession>A0ABW1ZZ53</accession>
<keyword evidence="12" id="KW-1185">Reference proteome</keyword>
<evidence type="ECO:0000256" key="1">
    <source>
        <dbReference type="ARBA" id="ARBA00001946"/>
    </source>
</evidence>
<dbReference type="Proteomes" id="UP001596422">
    <property type="component" value="Unassembled WGS sequence"/>
</dbReference>
<evidence type="ECO:0000313" key="11">
    <source>
        <dbReference type="EMBL" id="MFC6670472.1"/>
    </source>
</evidence>
<comment type="similarity">
    <text evidence="3 9">Belongs to the alkaline phosphatase family.</text>
</comment>
<dbReference type="InterPro" id="IPR017850">
    <property type="entry name" value="Alkaline_phosphatase_core_sf"/>
</dbReference>
<dbReference type="InterPro" id="IPR018299">
    <property type="entry name" value="Alkaline_phosphatase_AS"/>
</dbReference>
<evidence type="ECO:0000313" key="12">
    <source>
        <dbReference type="Proteomes" id="UP001596422"/>
    </source>
</evidence>
<evidence type="ECO:0000256" key="2">
    <source>
        <dbReference type="ARBA" id="ARBA00001947"/>
    </source>
</evidence>
<feature type="chain" id="PRO_5046753758" evidence="10">
    <location>
        <begin position="24"/>
        <end position="536"/>
    </location>
</feature>
<protein>
    <submittedName>
        <fullName evidence="11">Alkaline phosphatase</fullName>
    </submittedName>
</protein>
<sequence length="536" mass="58073">MKRLNSLGLATVCGCLFSGAVLAAPVKNVILMIGDGMGPQQVGLLESYARLAPHSIYQGRDTAIHQLATEGMAGISMTYPHDALVVDSACSATQLALGRAAVSEVIGVDNQGYPQETVLEKAKRLGKATGLVSDTRLTHATPAAFAAHQPHRSLENEIAVQMLETGPDVMLSGGLRHWIPKEINDKGEVYRQLQALTGEGLTLKSKRKDSRDLLAEAQAQGYQLAFNRDQLAAVDGGKVLGLFAYSGMMDGIRYSHSRDDEARREPTLTEMTAEALKVLSQDEDGFFLMVEGGQIDWAGHNNDVGTMLHEMVKFDEAIGYVHDWVQGRDDTLVIVTADHETGSFGFSYSAAGLPKGKALPGPAFASQDYQPNFNFGATSLLDAIYAQQKSFPDMMSEYAGLPEDERNAASLARVISADNAFPVTEQQAERILETTENPYLTPDHDYLAAARLPKVRDFQAFYVYGDEIQHNLIGRELAEAQNVVWGTGTHTHTPVNVIAWGPDAAIRPLSGLIHHADLGHHLQAVLDSPSEAVAQQ</sequence>
<evidence type="ECO:0000256" key="8">
    <source>
        <dbReference type="ARBA" id="ARBA00022842"/>
    </source>
</evidence>
<evidence type="ECO:0000256" key="4">
    <source>
        <dbReference type="ARBA" id="ARBA00022553"/>
    </source>
</evidence>
<dbReference type="PANTHER" id="PTHR11596">
    <property type="entry name" value="ALKALINE PHOSPHATASE"/>
    <property type="match status" value="1"/>
</dbReference>
<dbReference type="InterPro" id="IPR042085">
    <property type="entry name" value="Ap_crown"/>
</dbReference>
<comment type="caution">
    <text evidence="11">The sequence shown here is derived from an EMBL/GenBank/DDBJ whole genome shotgun (WGS) entry which is preliminary data.</text>
</comment>
<evidence type="ECO:0000256" key="7">
    <source>
        <dbReference type="ARBA" id="ARBA00022833"/>
    </source>
</evidence>
<evidence type="ECO:0000256" key="9">
    <source>
        <dbReference type="RuleBase" id="RU003946"/>
    </source>
</evidence>
<evidence type="ECO:0000256" key="5">
    <source>
        <dbReference type="ARBA" id="ARBA00022723"/>
    </source>
</evidence>
<dbReference type="CDD" id="cd16012">
    <property type="entry name" value="ALP"/>
    <property type="match status" value="1"/>
</dbReference>
<dbReference type="RefSeq" id="WP_379908976.1">
    <property type="nucleotide sequence ID" value="NZ_JBHSWE010000001.1"/>
</dbReference>
<organism evidence="11 12">
    <name type="scientific">Marinobacterium aestuariivivens</name>
    <dbReference type="NCBI Taxonomy" id="1698799"/>
    <lineage>
        <taxon>Bacteria</taxon>
        <taxon>Pseudomonadati</taxon>
        <taxon>Pseudomonadota</taxon>
        <taxon>Gammaproteobacteria</taxon>
        <taxon>Oceanospirillales</taxon>
        <taxon>Oceanospirillaceae</taxon>
        <taxon>Marinobacterium</taxon>
    </lineage>
</organism>
<dbReference type="Gene3D" id="1.10.1200.140">
    <property type="entry name" value="Alkaline phosphatase, crown domain"/>
    <property type="match status" value="1"/>
</dbReference>
<dbReference type="SMART" id="SM00098">
    <property type="entry name" value="alkPPc"/>
    <property type="match status" value="1"/>
</dbReference>
<feature type="signal peptide" evidence="10">
    <location>
        <begin position="1"/>
        <end position="23"/>
    </location>
</feature>
<dbReference type="InterPro" id="IPR001952">
    <property type="entry name" value="Alkaline_phosphatase"/>
</dbReference>
<proteinExistence type="inferred from homology"/>
<name>A0ABW1ZZ53_9GAMM</name>
<dbReference type="Gene3D" id="3.40.720.10">
    <property type="entry name" value="Alkaline Phosphatase, subunit A"/>
    <property type="match status" value="1"/>
</dbReference>
<dbReference type="SUPFAM" id="SSF53649">
    <property type="entry name" value="Alkaline phosphatase-like"/>
    <property type="match status" value="1"/>
</dbReference>
<evidence type="ECO:0000256" key="6">
    <source>
        <dbReference type="ARBA" id="ARBA00022801"/>
    </source>
</evidence>